<dbReference type="KEGG" id="ntg:NSCAC_0129"/>
<feature type="domain" description="NAD-dependent epimerase/dehydratase" evidence="1">
    <location>
        <begin position="3"/>
        <end position="225"/>
    </location>
</feature>
<evidence type="ECO:0000313" key="2">
    <source>
        <dbReference type="EMBL" id="CAB1274359.1"/>
    </source>
</evidence>
<evidence type="ECO:0000259" key="1">
    <source>
        <dbReference type="Pfam" id="PF01370"/>
    </source>
</evidence>
<reference evidence="2 3" key="1">
    <citation type="submission" date="2020-03" db="EMBL/GenBank/DDBJ databases">
        <authorList>
            <person name="Picone N."/>
        </authorList>
    </citation>
    <scope>NUCLEOTIDE SEQUENCE [LARGE SCALE GENOMIC DNA]</scope>
    <source>
        <strain evidence="2">NSCAC1</strain>
    </source>
</reference>
<dbReference type="InterPro" id="IPR036291">
    <property type="entry name" value="NAD(P)-bd_dom_sf"/>
</dbReference>
<dbReference type="AlphaFoldDB" id="A0A7G1Q7G6"/>
<organism evidence="2 3">
    <name type="scientific">Candidatus Nitrosacidococcus tergens</name>
    <dbReference type="NCBI Taxonomy" id="553981"/>
    <lineage>
        <taxon>Bacteria</taxon>
        <taxon>Pseudomonadati</taxon>
        <taxon>Pseudomonadota</taxon>
        <taxon>Gammaproteobacteria</taxon>
        <taxon>Chromatiales</taxon>
        <taxon>Chromatiaceae</taxon>
        <taxon>Candidatus Nitrosacidococcus</taxon>
    </lineage>
</organism>
<dbReference type="SUPFAM" id="SSF51735">
    <property type="entry name" value="NAD(P)-binding Rossmann-fold domains"/>
    <property type="match status" value="1"/>
</dbReference>
<evidence type="ECO:0000313" key="3">
    <source>
        <dbReference type="Proteomes" id="UP000516072"/>
    </source>
</evidence>
<name>A0A7G1Q7G6_9GAMM</name>
<dbReference type="Gene3D" id="3.40.50.720">
    <property type="entry name" value="NAD(P)-binding Rossmann-like Domain"/>
    <property type="match status" value="1"/>
</dbReference>
<dbReference type="Pfam" id="PF01370">
    <property type="entry name" value="Epimerase"/>
    <property type="match status" value="1"/>
</dbReference>
<dbReference type="GO" id="GO:0016853">
    <property type="term" value="F:isomerase activity"/>
    <property type="evidence" value="ECO:0007669"/>
    <property type="project" value="UniProtKB-KW"/>
</dbReference>
<gene>
    <name evidence="2" type="ORF">NSCAC_0129</name>
</gene>
<sequence>MAVLVTGATGFIGQHLMAALISDQYPVHVLTRDIYKVQSLWTNDLIKIFQIDPIDQTQAIELWKDVEIVFHLACGSFAENDVENYQKSIVVATQSLLTQAIKAKVKQFIFVSSVKAMGEKTEECLNEYSPAFPETAYGKAKLTAEQLVLSAGKDCTICGSVLRLPMVYGKSTKSSILQMTRAIYRGYFPSLSKINNHRSMVHVVDVVQAMVLIAKNPKASCQQIYLVTDGQSYSTDQIYTLICHALDRTTPRWRIPIGVLIFGAKIGDFMQRIFKIRIPLNSKTLDKLTSSAWYSIEKIQTELGYRPQYSLTTALPEIINQVKRLN</sequence>
<dbReference type="InterPro" id="IPR051783">
    <property type="entry name" value="NAD(P)-dependent_oxidoreduct"/>
</dbReference>
<dbReference type="GO" id="GO:0004029">
    <property type="term" value="F:aldehyde dehydrogenase (NAD+) activity"/>
    <property type="evidence" value="ECO:0007669"/>
    <property type="project" value="TreeGrafter"/>
</dbReference>
<accession>A0A7G1Q7G6</accession>
<proteinExistence type="predicted"/>
<keyword evidence="3" id="KW-1185">Reference proteome</keyword>
<dbReference type="PANTHER" id="PTHR48079">
    <property type="entry name" value="PROTEIN YEEZ"/>
    <property type="match status" value="1"/>
</dbReference>
<dbReference type="PANTHER" id="PTHR48079:SF6">
    <property type="entry name" value="NAD(P)-BINDING DOMAIN-CONTAINING PROTEIN-RELATED"/>
    <property type="match status" value="1"/>
</dbReference>
<dbReference type="RefSeq" id="WP_197744531.1">
    <property type="nucleotide sequence ID" value="NZ_LR778175.1"/>
</dbReference>
<dbReference type="InterPro" id="IPR001509">
    <property type="entry name" value="Epimerase_deHydtase"/>
</dbReference>
<keyword evidence="2" id="KW-0413">Isomerase</keyword>
<dbReference type="GO" id="GO:0005737">
    <property type="term" value="C:cytoplasm"/>
    <property type="evidence" value="ECO:0007669"/>
    <property type="project" value="TreeGrafter"/>
</dbReference>
<protein>
    <submittedName>
        <fullName evidence="2">3-beta hydroxysteroid dehydrogenase/isomerase family</fullName>
    </submittedName>
</protein>
<dbReference type="EMBL" id="LR778175">
    <property type="protein sequence ID" value="CAB1274359.1"/>
    <property type="molecule type" value="Genomic_DNA"/>
</dbReference>
<dbReference type="Proteomes" id="UP000516072">
    <property type="component" value="Chromosome"/>
</dbReference>